<name>A0A5D0MGI5_9BACT</name>
<dbReference type="GO" id="GO:0005886">
    <property type="term" value="C:plasma membrane"/>
    <property type="evidence" value="ECO:0007669"/>
    <property type="project" value="TreeGrafter"/>
</dbReference>
<dbReference type="Pfam" id="PF00571">
    <property type="entry name" value="CBS"/>
    <property type="match status" value="1"/>
</dbReference>
<dbReference type="InterPro" id="IPR000644">
    <property type="entry name" value="CBS_dom"/>
</dbReference>
<evidence type="ECO:0000256" key="1">
    <source>
        <dbReference type="ARBA" id="ARBA00022737"/>
    </source>
</evidence>
<dbReference type="Gene3D" id="3.30.465.10">
    <property type="match status" value="1"/>
</dbReference>
<accession>A0A5D0MGI5</accession>
<comment type="caution">
    <text evidence="6">The sequence shown here is derived from an EMBL/GenBank/DDBJ whole genome shotgun (WGS) entry which is preliminary data.</text>
</comment>
<evidence type="ECO:0000256" key="2">
    <source>
        <dbReference type="ARBA" id="ARBA00023122"/>
    </source>
</evidence>
<dbReference type="InterPro" id="IPR036318">
    <property type="entry name" value="FAD-bd_PCMH-like_sf"/>
</dbReference>
<keyword evidence="3 4" id="KW-0812">Transmembrane</keyword>
<dbReference type="Proteomes" id="UP000324143">
    <property type="component" value="Unassembled WGS sequence"/>
</dbReference>
<dbReference type="InterPro" id="IPR002550">
    <property type="entry name" value="CNNM"/>
</dbReference>
<dbReference type="PROSITE" id="PS51846">
    <property type="entry name" value="CNNM"/>
    <property type="match status" value="1"/>
</dbReference>
<evidence type="ECO:0000313" key="7">
    <source>
        <dbReference type="Proteomes" id="UP000324143"/>
    </source>
</evidence>
<evidence type="ECO:0000259" key="5">
    <source>
        <dbReference type="PROSITE" id="PS51846"/>
    </source>
</evidence>
<keyword evidence="7" id="KW-1185">Reference proteome</keyword>
<dbReference type="Gene3D" id="3.10.580.10">
    <property type="entry name" value="CBS-domain"/>
    <property type="match status" value="1"/>
</dbReference>
<dbReference type="Pfam" id="PF03471">
    <property type="entry name" value="CorC_HlyC"/>
    <property type="match status" value="1"/>
</dbReference>
<keyword evidence="1" id="KW-0677">Repeat</keyword>
<organism evidence="6 7">
    <name type="scientific">Candidatus Mcinerneyibacterium aminivorans</name>
    <dbReference type="NCBI Taxonomy" id="2703815"/>
    <lineage>
        <taxon>Bacteria</taxon>
        <taxon>Candidatus Macinerneyibacteriota</taxon>
        <taxon>Candidatus Mcinerneyibacteria</taxon>
        <taxon>Candidatus Mcinerneyibacteriales</taxon>
        <taxon>Candidatus Mcinerneyibacteriaceae</taxon>
        <taxon>Candidatus Mcinerneyibacterium</taxon>
    </lineage>
</organism>
<dbReference type="InterPro" id="IPR005170">
    <property type="entry name" value="Transptr-assoc_dom"/>
</dbReference>
<evidence type="ECO:0000256" key="3">
    <source>
        <dbReference type="PROSITE-ProRule" id="PRU01193"/>
    </source>
</evidence>
<feature type="domain" description="CNNM transmembrane" evidence="5">
    <location>
        <begin position="1"/>
        <end position="181"/>
    </location>
</feature>
<dbReference type="GO" id="GO:0050660">
    <property type="term" value="F:flavin adenine dinucleotide binding"/>
    <property type="evidence" value="ECO:0007669"/>
    <property type="project" value="InterPro"/>
</dbReference>
<dbReference type="InterPro" id="IPR016169">
    <property type="entry name" value="FAD-bd_PCMH_sub2"/>
</dbReference>
<gene>
    <name evidence="6" type="ORF">FXF47_04170</name>
</gene>
<dbReference type="Pfam" id="PF01595">
    <property type="entry name" value="CNNM"/>
    <property type="match status" value="1"/>
</dbReference>
<dbReference type="PANTHER" id="PTHR22777">
    <property type="entry name" value="HEMOLYSIN-RELATED"/>
    <property type="match status" value="1"/>
</dbReference>
<proteinExistence type="predicted"/>
<keyword evidence="3 4" id="KW-1133">Transmembrane helix</keyword>
<dbReference type="SUPFAM" id="SSF54631">
    <property type="entry name" value="CBS-domain pair"/>
    <property type="match status" value="1"/>
</dbReference>
<protein>
    <submittedName>
        <fullName evidence="6">DUF21 domain-containing protein</fullName>
    </submittedName>
</protein>
<reference evidence="6" key="1">
    <citation type="submission" date="2019-08" db="EMBL/GenBank/DDBJ databases">
        <title>Genomic characterization of a novel candidate phylum (ARYD3) from a high temperature, high salinity tertiary oil reservoir in north central Oklahoma, USA.</title>
        <authorList>
            <person name="Youssef N.H."/>
            <person name="Yadav A."/>
            <person name="Elshahed M.S."/>
        </authorList>
    </citation>
    <scope>NUCLEOTIDE SEQUENCE [LARGE SCALE GENOMIC DNA]</scope>
    <source>
        <strain evidence="6">ARYD3</strain>
    </source>
</reference>
<dbReference type="SMART" id="SM01091">
    <property type="entry name" value="CorC_HlyC"/>
    <property type="match status" value="1"/>
</dbReference>
<dbReference type="EMBL" id="VSIX01000033">
    <property type="protein sequence ID" value="TYB31522.1"/>
    <property type="molecule type" value="Genomic_DNA"/>
</dbReference>
<feature type="transmembrane region" description="Helical" evidence="4">
    <location>
        <begin position="55"/>
        <end position="79"/>
    </location>
</feature>
<dbReference type="InterPro" id="IPR046342">
    <property type="entry name" value="CBS_dom_sf"/>
</dbReference>
<dbReference type="SUPFAM" id="SSF56176">
    <property type="entry name" value="FAD-binding/transporter-associated domain-like"/>
    <property type="match status" value="1"/>
</dbReference>
<keyword evidence="3 4" id="KW-0472">Membrane</keyword>
<dbReference type="AlphaFoldDB" id="A0A5D0MGI5"/>
<evidence type="ECO:0000256" key="4">
    <source>
        <dbReference type="SAM" id="Phobius"/>
    </source>
</evidence>
<evidence type="ECO:0000313" key="6">
    <source>
        <dbReference type="EMBL" id="TYB31522.1"/>
    </source>
</evidence>
<feature type="transmembrane region" description="Helical" evidence="4">
    <location>
        <begin position="86"/>
        <end position="105"/>
    </location>
</feature>
<keyword evidence="2" id="KW-0129">CBS domain</keyword>
<dbReference type="PANTHER" id="PTHR22777:SF17">
    <property type="entry name" value="UPF0053 PROTEIN SLL0260"/>
    <property type="match status" value="1"/>
</dbReference>
<sequence>MGTLIFILIILLILSGFFSGSEIALFSLKETDILTIKENNFKDKISKLLDKPSDLLSTILISNNVVNILFANLFGVAIYEISGDKGIIYAILIETPIILIFGEIIPKTLATRFNKNFSKLSSIILDYLIQILKPLIYIIHKITEPVVNYVLRKIPIEQEFLSKEEVLNVLRKDHTQRNESMEETILLNILNTHLFSLDAVMEKRNENIFISKDYSYQKVKEIFQKTGSEFLIVYENSINNIIGILKINDFYKYSSNWNSGIVKPLYLPALKKLRNSISILQENKIALIVNEYGRMVGTITYKNIMQYIIKNIEIDYDDIIHEKITSNSIIVTSETTVEYINRILNLNLDPSVSRTIGGYLQKITGKIPDTGETITEDNIKFFILKADSKKLKEIKIYKMKENNV</sequence>